<dbReference type="OrthoDB" id="9804217at2"/>
<dbReference type="PROSITE" id="PS00614">
    <property type="entry name" value="IGPS"/>
    <property type="match status" value="1"/>
</dbReference>
<keyword evidence="5 8" id="KW-0822">Tryptophan biosynthesis</keyword>
<keyword evidence="7 8" id="KW-0456">Lyase</keyword>
<dbReference type="InterPro" id="IPR045186">
    <property type="entry name" value="Indole-3-glycerol_P_synth"/>
</dbReference>
<evidence type="ECO:0000256" key="4">
    <source>
        <dbReference type="ARBA" id="ARBA00022793"/>
    </source>
</evidence>
<dbReference type="HAMAP" id="MF_00134_B">
    <property type="entry name" value="IGPS_B"/>
    <property type="match status" value="1"/>
</dbReference>
<reference evidence="10 11" key="1">
    <citation type="submission" date="2018-06" db="EMBL/GenBank/DDBJ databases">
        <authorList>
            <consortium name="Pathogen Informatics"/>
            <person name="Doyle S."/>
        </authorList>
    </citation>
    <scope>NUCLEOTIDE SEQUENCE [LARGE SCALE GENOMIC DNA]</scope>
    <source>
        <strain evidence="10 11">NCTC12410</strain>
    </source>
</reference>
<sequence>MILTQIIQSTKERVAKCQKELPLSVLREQAENLHKAKPYTRSFENALRVENRLSFICEIKKASPSKGVINETFPYLDIARAYEKAGANAISCLSEPQYFLGSDEIFTQVREICSIPMLRKDFTIDPYMIYQAKVMGADALLLIVSALDVVQLREFYALAESLGLCVLVETHTGKEIEQALSIDARIIGVNNRDLHTFSVDVQRSLELRPLVPESKVFVSESGISSVQDLRKLQEARVDSVLIGEWFMKAQESIAHIHALRD</sequence>
<organism evidence="10 11">
    <name type="scientific">Helicobacter canis</name>
    <dbReference type="NCBI Taxonomy" id="29419"/>
    <lineage>
        <taxon>Bacteria</taxon>
        <taxon>Pseudomonadati</taxon>
        <taxon>Campylobacterota</taxon>
        <taxon>Epsilonproteobacteria</taxon>
        <taxon>Campylobacterales</taxon>
        <taxon>Helicobacteraceae</taxon>
        <taxon>Helicobacter</taxon>
    </lineage>
</organism>
<dbReference type="GO" id="GO:0004425">
    <property type="term" value="F:indole-3-glycerol-phosphate synthase activity"/>
    <property type="evidence" value="ECO:0007669"/>
    <property type="project" value="UniProtKB-UniRule"/>
</dbReference>
<evidence type="ECO:0000256" key="5">
    <source>
        <dbReference type="ARBA" id="ARBA00022822"/>
    </source>
</evidence>
<keyword evidence="10" id="KW-0413">Isomerase</keyword>
<keyword evidence="3 8" id="KW-0028">Amino-acid biosynthesis</keyword>
<proteinExistence type="inferred from homology"/>
<evidence type="ECO:0000313" key="10">
    <source>
        <dbReference type="EMBL" id="STO97029.1"/>
    </source>
</evidence>
<accession>A0A377J3X5</accession>
<evidence type="ECO:0000256" key="6">
    <source>
        <dbReference type="ARBA" id="ARBA00023141"/>
    </source>
</evidence>
<evidence type="ECO:0000256" key="2">
    <source>
        <dbReference type="ARBA" id="ARBA00004696"/>
    </source>
</evidence>
<evidence type="ECO:0000256" key="8">
    <source>
        <dbReference type="HAMAP-Rule" id="MF_00134"/>
    </source>
</evidence>
<dbReference type="Gene3D" id="3.20.20.70">
    <property type="entry name" value="Aldolase class I"/>
    <property type="match status" value="1"/>
</dbReference>
<gene>
    <name evidence="8 10" type="primary">trpC</name>
    <name evidence="10" type="ORF">NCTC12410_00848</name>
</gene>
<comment type="catalytic activity">
    <reaction evidence="1 8">
        <text>1-(2-carboxyphenylamino)-1-deoxy-D-ribulose 5-phosphate + H(+) = (1S,2R)-1-C-(indol-3-yl)glycerol 3-phosphate + CO2 + H2O</text>
        <dbReference type="Rhea" id="RHEA:23476"/>
        <dbReference type="ChEBI" id="CHEBI:15377"/>
        <dbReference type="ChEBI" id="CHEBI:15378"/>
        <dbReference type="ChEBI" id="CHEBI:16526"/>
        <dbReference type="ChEBI" id="CHEBI:58613"/>
        <dbReference type="ChEBI" id="CHEBI:58866"/>
        <dbReference type="EC" id="4.1.1.48"/>
    </reaction>
</comment>
<dbReference type="GO" id="GO:0004640">
    <property type="term" value="F:phosphoribosylanthranilate isomerase activity"/>
    <property type="evidence" value="ECO:0007669"/>
    <property type="project" value="TreeGrafter"/>
</dbReference>
<keyword evidence="4 8" id="KW-0210">Decarboxylase</keyword>
<dbReference type="SUPFAM" id="SSF51366">
    <property type="entry name" value="Ribulose-phoshate binding barrel"/>
    <property type="match status" value="1"/>
</dbReference>
<keyword evidence="6 8" id="KW-0057">Aromatic amino acid biosynthesis</keyword>
<evidence type="ECO:0000256" key="7">
    <source>
        <dbReference type="ARBA" id="ARBA00023239"/>
    </source>
</evidence>
<dbReference type="InterPro" id="IPR013798">
    <property type="entry name" value="Indole-3-glycerol_P_synth_dom"/>
</dbReference>
<name>A0A377J3X5_9HELI</name>
<evidence type="ECO:0000256" key="1">
    <source>
        <dbReference type="ARBA" id="ARBA00001633"/>
    </source>
</evidence>
<dbReference type="PANTHER" id="PTHR22854:SF2">
    <property type="entry name" value="INDOLE-3-GLYCEROL-PHOSPHATE SYNTHASE"/>
    <property type="match status" value="1"/>
</dbReference>
<dbReference type="Proteomes" id="UP000254841">
    <property type="component" value="Unassembled WGS sequence"/>
</dbReference>
<dbReference type="InterPro" id="IPR011060">
    <property type="entry name" value="RibuloseP-bd_barrel"/>
</dbReference>
<dbReference type="CDD" id="cd00331">
    <property type="entry name" value="IGPS"/>
    <property type="match status" value="1"/>
</dbReference>
<dbReference type="FunFam" id="3.20.20.70:FF:000024">
    <property type="entry name" value="Indole-3-glycerol phosphate synthase"/>
    <property type="match status" value="1"/>
</dbReference>
<evidence type="ECO:0000313" key="11">
    <source>
        <dbReference type="Proteomes" id="UP000254841"/>
    </source>
</evidence>
<feature type="domain" description="Indole-3-glycerol phosphate synthase" evidence="9">
    <location>
        <begin position="3"/>
        <end position="259"/>
    </location>
</feature>
<dbReference type="Pfam" id="PF00218">
    <property type="entry name" value="IGPS"/>
    <property type="match status" value="1"/>
</dbReference>
<evidence type="ECO:0000256" key="3">
    <source>
        <dbReference type="ARBA" id="ARBA00022605"/>
    </source>
</evidence>
<dbReference type="PANTHER" id="PTHR22854">
    <property type="entry name" value="TRYPTOPHAN BIOSYNTHESIS PROTEIN"/>
    <property type="match status" value="1"/>
</dbReference>
<dbReference type="NCBIfam" id="NF001377">
    <property type="entry name" value="PRK00278.2-4"/>
    <property type="match status" value="1"/>
</dbReference>
<dbReference type="EMBL" id="UGHV01000001">
    <property type="protein sequence ID" value="STO97029.1"/>
    <property type="molecule type" value="Genomic_DNA"/>
</dbReference>
<dbReference type="GO" id="GO:0000162">
    <property type="term" value="P:L-tryptophan biosynthetic process"/>
    <property type="evidence" value="ECO:0007669"/>
    <property type="project" value="UniProtKB-UniRule"/>
</dbReference>
<dbReference type="InterPro" id="IPR001468">
    <property type="entry name" value="Indole-3-GlycerolPSynthase_CS"/>
</dbReference>
<dbReference type="RefSeq" id="WP_115011306.1">
    <property type="nucleotide sequence ID" value="NZ_UGHV01000001.1"/>
</dbReference>
<evidence type="ECO:0000259" key="9">
    <source>
        <dbReference type="Pfam" id="PF00218"/>
    </source>
</evidence>
<comment type="similarity">
    <text evidence="8">Belongs to the TrpC family.</text>
</comment>
<dbReference type="UniPathway" id="UPA00035">
    <property type="reaction ID" value="UER00043"/>
</dbReference>
<dbReference type="AlphaFoldDB" id="A0A377J3X5"/>
<protein>
    <recommendedName>
        <fullName evidence="8">Indole-3-glycerol phosphate synthase</fullName>
        <shortName evidence="8">IGPS</shortName>
        <ecNumber evidence="8">4.1.1.48</ecNumber>
    </recommendedName>
</protein>
<comment type="pathway">
    <text evidence="2 8">Amino-acid biosynthesis; L-tryptophan biosynthesis; L-tryptophan from chorismate: step 4/5.</text>
</comment>
<dbReference type="EC" id="4.1.1.48" evidence="8"/>
<dbReference type="InterPro" id="IPR013785">
    <property type="entry name" value="Aldolase_TIM"/>
</dbReference>